<dbReference type="OrthoDB" id="549017at2759"/>
<keyword evidence="4" id="KW-0337">GPI-anchor biosynthesis</keyword>
<comment type="caution">
    <text evidence="11">The sequence shown here is derived from an EMBL/GenBank/DDBJ whole genome shotgun (WGS) entry which is preliminary data.</text>
</comment>
<feature type="transmembrane region" description="Helical" evidence="10">
    <location>
        <begin position="343"/>
        <end position="361"/>
    </location>
</feature>
<dbReference type="UniPathway" id="UPA00196"/>
<evidence type="ECO:0000256" key="9">
    <source>
        <dbReference type="SAM" id="MobiDB-lite"/>
    </source>
</evidence>
<dbReference type="Proteomes" id="UP000565441">
    <property type="component" value="Unassembled WGS sequence"/>
</dbReference>
<sequence>MIVDFHRENPNAARRISFIEFDSLPFVPIPKPLTDVVLPPSSRSGSSPLVGASPSKRASQLMSSPKAGPSQNAAFHLGIAFPSLVIGRLLLELTSLPALVKDNQQLSSALTSYSNLQEGIYLFRNGVDPYSGGSFRHSPLYLSLFATILPVTGAGSSILWTLCDALGAWALVNIWRARQRVLSSQRDTLVTAVYLLNPYIFLPNLAHSTSSFENTLMLFSLMFASQGRVSAALLSFALLVHLSLSSIVILTPLLLLLLLNPISRLASPKPLRSFGVDFKSLIPYVGEFILYISALTLASTSVSGGWAWIPQTWGASLTLPDLTPNTGLWWYFFTEMFDHFRPFFLMVFSVHLVIYIAPICIKFQYDPLYAAFLLIGILGTFKAYPTLSDPGLFLSMIAIFPEIYPYFRHPIVTALLHLHAALLMPLFNHLWLNQGTGNANFYYASTLVFACSNGAALVDCIWAGLRIAIGADNEGYAVAQE</sequence>
<evidence type="ECO:0000313" key="11">
    <source>
        <dbReference type="EMBL" id="KAF5380537.1"/>
    </source>
</evidence>
<feature type="region of interest" description="Disordered" evidence="9">
    <location>
        <begin position="39"/>
        <end position="67"/>
    </location>
</feature>
<evidence type="ECO:0000256" key="5">
    <source>
        <dbReference type="ARBA" id="ARBA00022692"/>
    </source>
</evidence>
<dbReference type="PANTHER" id="PTHR13121:SF0">
    <property type="entry name" value="PHOSPHATIDYLINOSITOL GLYCAN ANCHOR BIOSYNTHESIS CLASS U PROTEIN"/>
    <property type="match status" value="1"/>
</dbReference>
<dbReference type="AlphaFoldDB" id="A0A8H5HC31"/>
<feature type="transmembrane region" description="Helical" evidence="10">
    <location>
        <begin position="140"/>
        <end position="172"/>
    </location>
</feature>
<dbReference type="GO" id="GO:0042765">
    <property type="term" value="C:GPI-anchor transamidase complex"/>
    <property type="evidence" value="ECO:0007669"/>
    <property type="project" value="InterPro"/>
</dbReference>
<organism evidence="11 12">
    <name type="scientific">Tricholomella constricta</name>
    <dbReference type="NCBI Taxonomy" id="117010"/>
    <lineage>
        <taxon>Eukaryota</taxon>
        <taxon>Fungi</taxon>
        <taxon>Dikarya</taxon>
        <taxon>Basidiomycota</taxon>
        <taxon>Agaricomycotina</taxon>
        <taxon>Agaricomycetes</taxon>
        <taxon>Agaricomycetidae</taxon>
        <taxon>Agaricales</taxon>
        <taxon>Tricholomatineae</taxon>
        <taxon>Lyophyllaceae</taxon>
        <taxon>Tricholomella</taxon>
    </lineage>
</organism>
<evidence type="ECO:0000256" key="1">
    <source>
        <dbReference type="ARBA" id="ARBA00004477"/>
    </source>
</evidence>
<feature type="compositionally biased region" description="Low complexity" evidence="9">
    <location>
        <begin position="39"/>
        <end position="53"/>
    </location>
</feature>
<evidence type="ECO:0000256" key="2">
    <source>
        <dbReference type="ARBA" id="ARBA00004687"/>
    </source>
</evidence>
<evidence type="ECO:0000256" key="4">
    <source>
        <dbReference type="ARBA" id="ARBA00022502"/>
    </source>
</evidence>
<protein>
    <recommendedName>
        <fullName evidence="13">PIG-U-domain-containing protein</fullName>
    </recommendedName>
</protein>
<name>A0A8H5HC31_9AGAR</name>
<feature type="compositionally biased region" description="Polar residues" evidence="9">
    <location>
        <begin position="56"/>
        <end position="67"/>
    </location>
</feature>
<feature type="transmembrane region" description="Helical" evidence="10">
    <location>
        <begin position="414"/>
        <end position="431"/>
    </location>
</feature>
<evidence type="ECO:0000256" key="10">
    <source>
        <dbReference type="SAM" id="Phobius"/>
    </source>
</evidence>
<evidence type="ECO:0000256" key="8">
    <source>
        <dbReference type="ARBA" id="ARBA00023136"/>
    </source>
</evidence>
<comment type="pathway">
    <text evidence="2">Glycolipid biosynthesis; glycosylphosphatidylinositol-anchor biosynthesis.</text>
</comment>
<gene>
    <name evidence="11" type="ORF">D9615_004728</name>
</gene>
<evidence type="ECO:0000256" key="6">
    <source>
        <dbReference type="ARBA" id="ARBA00022824"/>
    </source>
</evidence>
<dbReference type="EMBL" id="JAACJP010000013">
    <property type="protein sequence ID" value="KAF5380537.1"/>
    <property type="molecule type" value="Genomic_DNA"/>
</dbReference>
<keyword evidence="12" id="KW-1185">Reference proteome</keyword>
<comment type="similarity">
    <text evidence="3">Belongs to the PIGU family.</text>
</comment>
<dbReference type="GO" id="GO:0016255">
    <property type="term" value="P:attachment of GPI anchor to protein"/>
    <property type="evidence" value="ECO:0007669"/>
    <property type="project" value="InterPro"/>
</dbReference>
<reference evidence="11 12" key="1">
    <citation type="journal article" date="2020" name="ISME J.">
        <title>Uncovering the hidden diversity of litter-decomposition mechanisms in mushroom-forming fungi.</title>
        <authorList>
            <person name="Floudas D."/>
            <person name="Bentzer J."/>
            <person name="Ahren D."/>
            <person name="Johansson T."/>
            <person name="Persson P."/>
            <person name="Tunlid A."/>
        </authorList>
    </citation>
    <scope>NUCLEOTIDE SEQUENCE [LARGE SCALE GENOMIC DNA]</scope>
    <source>
        <strain evidence="11 12">CBS 661.87</strain>
    </source>
</reference>
<dbReference type="GO" id="GO:0006506">
    <property type="term" value="P:GPI anchor biosynthetic process"/>
    <property type="evidence" value="ECO:0007669"/>
    <property type="project" value="UniProtKB-UniPathway"/>
</dbReference>
<comment type="subcellular location">
    <subcellularLocation>
        <location evidence="1">Endoplasmic reticulum membrane</location>
        <topology evidence="1">Multi-pass membrane protein</topology>
    </subcellularLocation>
</comment>
<keyword evidence="5 10" id="KW-0812">Transmembrane</keyword>
<evidence type="ECO:0008006" key="13">
    <source>
        <dbReference type="Google" id="ProtNLM"/>
    </source>
</evidence>
<evidence type="ECO:0000256" key="3">
    <source>
        <dbReference type="ARBA" id="ARBA00010026"/>
    </source>
</evidence>
<feature type="transmembrane region" description="Helical" evidence="10">
    <location>
        <begin position="288"/>
        <end position="309"/>
    </location>
</feature>
<keyword evidence="8 10" id="KW-0472">Membrane</keyword>
<dbReference type="PANTHER" id="PTHR13121">
    <property type="entry name" value="GPI TRANSAMIDASE COMPONENT PIG-U"/>
    <property type="match status" value="1"/>
</dbReference>
<feature type="transmembrane region" description="Helical" evidence="10">
    <location>
        <begin position="232"/>
        <end position="259"/>
    </location>
</feature>
<dbReference type="Pfam" id="PF06728">
    <property type="entry name" value="PIG-U"/>
    <property type="match status" value="1"/>
</dbReference>
<accession>A0A8H5HC31</accession>
<keyword evidence="6" id="KW-0256">Endoplasmic reticulum</keyword>
<evidence type="ECO:0000256" key="7">
    <source>
        <dbReference type="ARBA" id="ARBA00022989"/>
    </source>
</evidence>
<feature type="transmembrane region" description="Helical" evidence="10">
    <location>
        <begin position="368"/>
        <end position="384"/>
    </location>
</feature>
<keyword evidence="7 10" id="KW-1133">Transmembrane helix</keyword>
<proteinExistence type="inferred from homology"/>
<dbReference type="InterPro" id="IPR009600">
    <property type="entry name" value="PIG-U"/>
</dbReference>
<evidence type="ECO:0000313" key="12">
    <source>
        <dbReference type="Proteomes" id="UP000565441"/>
    </source>
</evidence>